<dbReference type="SMART" id="SM00882">
    <property type="entry name" value="CoA_trans"/>
    <property type="match status" value="1"/>
</dbReference>
<organism evidence="3 4">
    <name type="scientific">Williamwhitmania taraxaci</name>
    <dbReference type="NCBI Taxonomy" id="1640674"/>
    <lineage>
        <taxon>Bacteria</taxon>
        <taxon>Pseudomonadati</taxon>
        <taxon>Bacteroidota</taxon>
        <taxon>Bacteroidia</taxon>
        <taxon>Bacteroidales</taxon>
        <taxon>Williamwhitmaniaceae</taxon>
        <taxon>Williamwhitmania</taxon>
    </lineage>
</organism>
<accession>A0A1G6IDV2</accession>
<gene>
    <name evidence="3" type="ORF">SAMN05216323_101546</name>
</gene>
<dbReference type="Proteomes" id="UP000199452">
    <property type="component" value="Unassembled WGS sequence"/>
</dbReference>
<dbReference type="PANTHER" id="PTHR13707">
    <property type="entry name" value="KETOACID-COENZYME A TRANSFERASE"/>
    <property type="match status" value="1"/>
</dbReference>
<dbReference type="NCBIfam" id="TIGR02429">
    <property type="entry name" value="pcaI_scoA_fam"/>
    <property type="match status" value="1"/>
</dbReference>
<name>A0A1G6IDV2_9BACT</name>
<protein>
    <submittedName>
        <fullName evidence="3">Acetate CoA/acetoacetate CoA-transferase alpha subunit</fullName>
    </submittedName>
</protein>
<evidence type="ECO:0000256" key="1">
    <source>
        <dbReference type="ARBA" id="ARBA00005612"/>
    </source>
</evidence>
<dbReference type="InterPro" id="IPR012792">
    <property type="entry name" value="3-oxoacid_CoA-transf_A"/>
</dbReference>
<dbReference type="Pfam" id="PF01144">
    <property type="entry name" value="CoA_trans"/>
    <property type="match status" value="1"/>
</dbReference>
<dbReference type="SUPFAM" id="SSF100950">
    <property type="entry name" value="NagB/RpiA/CoA transferase-like"/>
    <property type="match status" value="1"/>
</dbReference>
<proteinExistence type="inferred from homology"/>
<evidence type="ECO:0000256" key="2">
    <source>
        <dbReference type="ARBA" id="ARBA00022679"/>
    </source>
</evidence>
<keyword evidence="4" id="KW-1185">Reference proteome</keyword>
<dbReference type="AlphaFoldDB" id="A0A1G6IDV2"/>
<evidence type="ECO:0000313" key="4">
    <source>
        <dbReference type="Proteomes" id="UP000199452"/>
    </source>
</evidence>
<dbReference type="PANTHER" id="PTHR13707:SF60">
    <property type="entry name" value="ACETATE COA-TRANSFERASE SUBUNIT ALPHA"/>
    <property type="match status" value="1"/>
</dbReference>
<reference evidence="3 4" key="1">
    <citation type="submission" date="2016-09" db="EMBL/GenBank/DDBJ databases">
        <authorList>
            <person name="Capua I."/>
            <person name="De Benedictis P."/>
            <person name="Joannis T."/>
            <person name="Lombin L.H."/>
            <person name="Cattoli G."/>
        </authorList>
    </citation>
    <scope>NUCLEOTIDE SEQUENCE [LARGE SCALE GENOMIC DNA]</scope>
    <source>
        <strain evidence="3 4">A7P-90m</strain>
    </source>
</reference>
<dbReference type="GO" id="GO:0008410">
    <property type="term" value="F:CoA-transferase activity"/>
    <property type="evidence" value="ECO:0007669"/>
    <property type="project" value="InterPro"/>
</dbReference>
<dbReference type="InterPro" id="IPR004163">
    <property type="entry name" value="CoA_transf_BS"/>
</dbReference>
<keyword evidence="2 3" id="KW-0808">Transferase</keyword>
<dbReference type="EMBL" id="FMYP01000015">
    <property type="protein sequence ID" value="SDC04185.1"/>
    <property type="molecule type" value="Genomic_DNA"/>
</dbReference>
<dbReference type="RefSeq" id="WP_092436914.1">
    <property type="nucleotide sequence ID" value="NZ_FMYP01000015.1"/>
</dbReference>
<dbReference type="Gene3D" id="3.40.1080.10">
    <property type="entry name" value="Glutaconate Coenzyme A-transferase"/>
    <property type="match status" value="1"/>
</dbReference>
<dbReference type="STRING" id="1640674.SAMN05216323_101546"/>
<comment type="similarity">
    <text evidence="1">Belongs to the 3-oxoacid CoA-transferase subunit A family.</text>
</comment>
<sequence length="215" mass="22686">MEKIISAEEAASKVKDGMTIMVGGFLGAGSPDTLLGLIEKNGTKNLTVICNDTSFPDRGLGRLVANKQIAKIIVSHIGTNPCTADQMNSGEMIVEFSPQGTLAERVRAGGAGLGGVLTPTGLGTMVAEGKQVINIDGKDFLLEKPIRADLALIYATTVDHSGNCVYMGTTQNFNPLMATAADMVIVEAEEIVEMGKLNPEQVKTPSIFIDYIVKA</sequence>
<dbReference type="InterPro" id="IPR004165">
    <property type="entry name" value="CoA_trans_fam_I"/>
</dbReference>
<dbReference type="InterPro" id="IPR037171">
    <property type="entry name" value="NagB/RpiA_transferase-like"/>
</dbReference>
<dbReference type="PROSITE" id="PS01273">
    <property type="entry name" value="COA_TRANSF_1"/>
    <property type="match status" value="1"/>
</dbReference>
<dbReference type="OrthoDB" id="9777193at2"/>
<evidence type="ECO:0000313" key="3">
    <source>
        <dbReference type="EMBL" id="SDC04185.1"/>
    </source>
</evidence>